<feature type="transmembrane region" description="Helical" evidence="6">
    <location>
        <begin position="7"/>
        <end position="25"/>
    </location>
</feature>
<gene>
    <name evidence="7" type="ORF">ACFOOG_03960</name>
</gene>
<proteinExistence type="predicted"/>
<keyword evidence="8" id="KW-1185">Reference proteome</keyword>
<dbReference type="PANTHER" id="PTHR30482">
    <property type="entry name" value="HIGH-AFFINITY BRANCHED-CHAIN AMINO ACID TRANSPORT SYSTEM PERMEASE"/>
    <property type="match status" value="1"/>
</dbReference>
<sequence>MNRREITIGLLAVVAFVLLAMVPGLPNSASLLSLMVPIAMYTVLATSWALFSGPTHYISLATAAFYGIGAYILAAGIDVVPYPLLLVIAAVAGAIMAAAVGAATLRLSGVYFVIFTLGLAELTRQLVTWWQSNFGGSRGKYVFTDITEAQIYWQLLALAALVYIVGWLIGRSRLGFAIRIIGNDELVAKHSGINTAGSKILLFMVSGAFAAVVGAVMAPRFVYIEPAMAFNPQVSFLVVIMALLGGVHRLWGPLMGAIPFALVWELIASNFPNQTVLVMGLAFLVVVFYIPNGVSGIIEKGYRKLREQGGNQHG</sequence>
<comment type="subcellular location">
    <subcellularLocation>
        <location evidence="1">Cell inner membrane</location>
        <topology evidence="1">Multi-pass membrane protein</topology>
    </subcellularLocation>
</comment>
<dbReference type="Proteomes" id="UP001595617">
    <property type="component" value="Unassembled WGS sequence"/>
</dbReference>
<evidence type="ECO:0000256" key="3">
    <source>
        <dbReference type="ARBA" id="ARBA00022692"/>
    </source>
</evidence>
<dbReference type="PANTHER" id="PTHR30482:SF17">
    <property type="entry name" value="ABC TRANSPORTER ATP-BINDING PROTEIN"/>
    <property type="match status" value="1"/>
</dbReference>
<dbReference type="EMBL" id="JBHRYR010000002">
    <property type="protein sequence ID" value="MFC3851982.1"/>
    <property type="molecule type" value="Genomic_DNA"/>
</dbReference>
<protein>
    <submittedName>
        <fullName evidence="7">Branched-chain amino acid ABC transporter permease</fullName>
    </submittedName>
</protein>
<keyword evidence="4 6" id="KW-1133">Transmembrane helix</keyword>
<feature type="transmembrane region" description="Helical" evidence="6">
    <location>
        <begin position="58"/>
        <end position="77"/>
    </location>
</feature>
<evidence type="ECO:0000313" key="7">
    <source>
        <dbReference type="EMBL" id="MFC3851982.1"/>
    </source>
</evidence>
<evidence type="ECO:0000313" key="8">
    <source>
        <dbReference type="Proteomes" id="UP001595617"/>
    </source>
</evidence>
<evidence type="ECO:0000256" key="4">
    <source>
        <dbReference type="ARBA" id="ARBA00022989"/>
    </source>
</evidence>
<dbReference type="InterPro" id="IPR001851">
    <property type="entry name" value="ABC_transp_permease"/>
</dbReference>
<dbReference type="InterPro" id="IPR043428">
    <property type="entry name" value="LivM-like"/>
</dbReference>
<name>A0ABV7ZU02_9GAMM</name>
<accession>A0ABV7ZU02</accession>
<feature type="transmembrane region" description="Helical" evidence="6">
    <location>
        <begin position="151"/>
        <end position="170"/>
    </location>
</feature>
<keyword evidence="5 6" id="KW-0472">Membrane</keyword>
<reference evidence="8" key="1">
    <citation type="journal article" date="2019" name="Int. J. Syst. Evol. Microbiol.">
        <title>The Global Catalogue of Microorganisms (GCM) 10K type strain sequencing project: providing services to taxonomists for standard genome sequencing and annotation.</title>
        <authorList>
            <consortium name="The Broad Institute Genomics Platform"/>
            <consortium name="The Broad Institute Genome Sequencing Center for Infectious Disease"/>
            <person name="Wu L."/>
            <person name="Ma J."/>
        </authorList>
    </citation>
    <scope>NUCLEOTIDE SEQUENCE [LARGE SCALE GENOMIC DNA]</scope>
    <source>
        <strain evidence="8">IBRC 10765</strain>
    </source>
</reference>
<comment type="caution">
    <text evidence="7">The sequence shown here is derived from an EMBL/GenBank/DDBJ whole genome shotgun (WGS) entry which is preliminary data.</text>
</comment>
<feature type="transmembrane region" description="Helical" evidence="6">
    <location>
        <begin position="277"/>
        <end position="298"/>
    </location>
</feature>
<feature type="transmembrane region" description="Helical" evidence="6">
    <location>
        <begin position="83"/>
        <end position="103"/>
    </location>
</feature>
<evidence type="ECO:0000256" key="1">
    <source>
        <dbReference type="ARBA" id="ARBA00004429"/>
    </source>
</evidence>
<evidence type="ECO:0000256" key="5">
    <source>
        <dbReference type="ARBA" id="ARBA00023136"/>
    </source>
</evidence>
<evidence type="ECO:0000256" key="2">
    <source>
        <dbReference type="ARBA" id="ARBA00022475"/>
    </source>
</evidence>
<feature type="transmembrane region" description="Helical" evidence="6">
    <location>
        <begin position="229"/>
        <end position="247"/>
    </location>
</feature>
<feature type="transmembrane region" description="Helical" evidence="6">
    <location>
        <begin position="200"/>
        <end position="223"/>
    </location>
</feature>
<feature type="transmembrane region" description="Helical" evidence="6">
    <location>
        <begin position="31"/>
        <end position="51"/>
    </location>
</feature>
<keyword evidence="2" id="KW-1003">Cell membrane</keyword>
<organism evidence="7 8">
    <name type="scientific">Saccharospirillum mangrovi</name>
    <dbReference type="NCBI Taxonomy" id="2161747"/>
    <lineage>
        <taxon>Bacteria</taxon>
        <taxon>Pseudomonadati</taxon>
        <taxon>Pseudomonadota</taxon>
        <taxon>Gammaproteobacteria</taxon>
        <taxon>Oceanospirillales</taxon>
        <taxon>Saccharospirillaceae</taxon>
        <taxon>Saccharospirillum</taxon>
    </lineage>
</organism>
<dbReference type="CDD" id="cd06581">
    <property type="entry name" value="TM_PBP1_LivM_like"/>
    <property type="match status" value="1"/>
</dbReference>
<dbReference type="Pfam" id="PF02653">
    <property type="entry name" value="BPD_transp_2"/>
    <property type="match status" value="1"/>
</dbReference>
<evidence type="ECO:0000256" key="6">
    <source>
        <dbReference type="SAM" id="Phobius"/>
    </source>
</evidence>
<keyword evidence="3 6" id="KW-0812">Transmembrane</keyword>
<dbReference type="RefSeq" id="WP_380693594.1">
    <property type="nucleotide sequence ID" value="NZ_JBHRYR010000002.1"/>
</dbReference>